<accession>A0A8B3RGT3</accession>
<feature type="region of interest" description="Disordered" evidence="1">
    <location>
        <begin position="28"/>
        <end position="57"/>
    </location>
</feature>
<reference evidence="2 3" key="1">
    <citation type="journal article" date="2019" name="Appl. Environ. Microbiol.">
        <title>Dissecting the evolutionary development of the Bifidobacterium animalis species through comparative genomics analyses.</title>
        <authorList>
            <person name="Lugli G.A."/>
            <person name="Mancino W."/>
            <person name="Milani C."/>
            <person name="Duranti S."/>
            <person name="Mancabelli L."/>
            <person name="Napoli S."/>
            <person name="Mangifesta M."/>
            <person name="Viappiani A."/>
            <person name="Anzalone R."/>
            <person name="Longhi G."/>
            <person name="van Sinderen D."/>
            <person name="Ventura M."/>
            <person name="Turroni F."/>
        </authorList>
    </citation>
    <scope>NUCLEOTIDE SEQUENCE [LARGE SCALE GENOMIC DNA]</scope>
    <source>
        <strain evidence="2 3">2011B</strain>
    </source>
</reference>
<name>A0A8B3RGT3_BIFAN</name>
<comment type="caution">
    <text evidence="2">The sequence shown here is derived from an EMBL/GenBank/DDBJ whole genome shotgun (WGS) entry which is preliminary data.</text>
</comment>
<dbReference type="EMBL" id="RSCO01000033">
    <property type="protein sequence ID" value="RYM92974.1"/>
    <property type="molecule type" value="Genomic_DNA"/>
</dbReference>
<evidence type="ECO:0000313" key="3">
    <source>
        <dbReference type="Proteomes" id="UP000293613"/>
    </source>
</evidence>
<sequence length="332" mass="35583">MTATNDDVQQQLDEALAKNEELQAKLDQVTKHSRQWEERAKANKSAADELEQLKAEHDKTVKEADELRAWKKSTEAAQERTRIAQQVSEKTGVPADLLVGDDEESMSAYAHKLDQGSSPRLRGTSTSLCFQACRVGIIPALAGNISCSCHLRWFVRDHPRACGEHRVERLSDRKVGGSSPRLRGTYACLPGDAGDRGIIPALAGNIAEFADGPVEQGDHPRACGEHHGRDDDEAVLDGSSPRLRGTYPVLEAPAGTRGIIPALAGNILVVAGSRPVGRDHPRACGEHGVVQFLNTAHEGSSPRLRGTCAIGLSAVGRSGIIPALAGNIIRTL</sequence>
<dbReference type="Proteomes" id="UP000293613">
    <property type="component" value="Unassembled WGS sequence"/>
</dbReference>
<protein>
    <submittedName>
        <fullName evidence="2">Uncharacterized protein</fullName>
    </submittedName>
</protein>
<feature type="compositionally biased region" description="Basic and acidic residues" evidence="1">
    <location>
        <begin position="28"/>
        <end position="41"/>
    </location>
</feature>
<dbReference type="AlphaFoldDB" id="A0A8B3RGT3"/>
<evidence type="ECO:0000313" key="2">
    <source>
        <dbReference type="EMBL" id="RYM92974.1"/>
    </source>
</evidence>
<gene>
    <name evidence="2" type="ORF">PG2011B_1429</name>
</gene>
<proteinExistence type="predicted"/>
<organism evidence="2 3">
    <name type="scientific">Bifidobacterium animalis subsp. lactis</name>
    <name type="common">Bifidobacterium lactis</name>
    <dbReference type="NCBI Taxonomy" id="302911"/>
    <lineage>
        <taxon>Bacteria</taxon>
        <taxon>Bacillati</taxon>
        <taxon>Actinomycetota</taxon>
        <taxon>Actinomycetes</taxon>
        <taxon>Bifidobacteriales</taxon>
        <taxon>Bifidobacteriaceae</taxon>
        <taxon>Bifidobacterium</taxon>
    </lineage>
</organism>
<dbReference type="AntiFam" id="ANF00006">
    <property type="entry name" value="Translation of CRISPR region"/>
</dbReference>
<dbReference type="AntiFam" id="ANF00057">
    <property type="entry name" value="Translation of E. coli type CRISPR repeat"/>
</dbReference>
<evidence type="ECO:0000256" key="1">
    <source>
        <dbReference type="SAM" id="MobiDB-lite"/>
    </source>
</evidence>